<keyword evidence="3" id="KW-1185">Reference proteome</keyword>
<feature type="compositionally biased region" description="Low complexity" evidence="1">
    <location>
        <begin position="1"/>
        <end position="11"/>
    </location>
</feature>
<protein>
    <recommendedName>
        <fullName evidence="4">Choice-of-anchor B family protein</fullName>
    </recommendedName>
</protein>
<dbReference type="InterPro" id="IPR011047">
    <property type="entry name" value="Quinoprotein_ADH-like_sf"/>
</dbReference>
<dbReference type="Pfam" id="PF08309">
    <property type="entry name" value="LVIVD"/>
    <property type="match status" value="3"/>
</dbReference>
<evidence type="ECO:0000313" key="2">
    <source>
        <dbReference type="EMBL" id="MWG34156.1"/>
    </source>
</evidence>
<proteinExistence type="predicted"/>
<dbReference type="EMBL" id="WSZK01000015">
    <property type="protein sequence ID" value="MWG34156.1"/>
    <property type="molecule type" value="Genomic_DNA"/>
</dbReference>
<comment type="caution">
    <text evidence="2">The sequence shown here is derived from an EMBL/GenBank/DDBJ whole genome shotgun (WGS) entry which is preliminary data.</text>
</comment>
<accession>A0A6B0GH20</accession>
<dbReference type="InterPro" id="IPR013211">
    <property type="entry name" value="LVIVD"/>
</dbReference>
<dbReference type="SUPFAM" id="SSF50998">
    <property type="entry name" value="Quinoprotein alcohol dehydrogenase-like"/>
    <property type="match status" value="1"/>
</dbReference>
<evidence type="ECO:0000256" key="1">
    <source>
        <dbReference type="SAM" id="MobiDB-lite"/>
    </source>
</evidence>
<sequence>MSDWSGPTSSSGDGGGGDGGSTSVTHPPTNTHPREGAISPREVATVTDATNLPDPKSVAVYGNYAVVGNSSGGYSTWDVSDPTAPTNLGFLSGYTGGTHWAGGGVLLGGGGNIEAIDVSDMAAPAVINSYSSGLDDEYSVGHPHPQKPYWFIGTTSALYAFDVSDPSSPTQIGSLTGLNNSYPDGAAITSNDLLVMTPGNTDPGELVAYDVSDPTAMSEVSRIACPPQYGGSNFTARGTRVAVNDADTQVGVVDFADPANPVSYGAVTVPNVTGITPMVFGEQCLYVGEEYTPPYITAYRFDGQSLTQEWQTQASTGEYIYDMALNPTDQSLYVAVNSTSPNLAVFR</sequence>
<dbReference type="Proteomes" id="UP000451471">
    <property type="component" value="Unassembled WGS sequence"/>
</dbReference>
<name>A0A6B0GH20_9EURY</name>
<evidence type="ECO:0000313" key="3">
    <source>
        <dbReference type="Proteomes" id="UP000451471"/>
    </source>
</evidence>
<dbReference type="RefSeq" id="WP_158203875.1">
    <property type="nucleotide sequence ID" value="NZ_WSZK01000015.1"/>
</dbReference>
<organism evidence="2 3">
    <name type="scientific">Halomarina oriensis</name>
    <dbReference type="NCBI Taxonomy" id="671145"/>
    <lineage>
        <taxon>Archaea</taxon>
        <taxon>Methanobacteriati</taxon>
        <taxon>Methanobacteriota</taxon>
        <taxon>Stenosarchaea group</taxon>
        <taxon>Halobacteria</taxon>
        <taxon>Halobacteriales</taxon>
        <taxon>Natronomonadaceae</taxon>
        <taxon>Halomarina</taxon>
    </lineage>
</organism>
<evidence type="ECO:0008006" key="4">
    <source>
        <dbReference type="Google" id="ProtNLM"/>
    </source>
</evidence>
<dbReference type="AlphaFoldDB" id="A0A6B0GH20"/>
<reference evidence="2 3" key="1">
    <citation type="submission" date="2019-12" db="EMBL/GenBank/DDBJ databases">
        <title>Halocatena pleomorpha gen. nov. sp. nov., an extremely halophilic archaeon of family Halobacteriaceae isolated from saltpan soil.</title>
        <authorList>
            <person name="Pal Y."/>
            <person name="Verma A."/>
            <person name="Krishnamurthi S."/>
            <person name="Kumar P."/>
        </authorList>
    </citation>
    <scope>NUCLEOTIDE SEQUENCE [LARGE SCALE GENOMIC DNA]</scope>
    <source>
        <strain evidence="2 3">JCM 16495</strain>
    </source>
</reference>
<gene>
    <name evidence="2" type="ORF">GQS65_06560</name>
</gene>
<feature type="region of interest" description="Disordered" evidence="1">
    <location>
        <begin position="1"/>
        <end position="41"/>
    </location>
</feature>